<evidence type="ECO:0000259" key="1">
    <source>
        <dbReference type="SMART" id="SM00359"/>
    </source>
</evidence>
<reference evidence="2 3" key="1">
    <citation type="journal article" date="2006" name="Proc. Natl. Acad. Sci. U.S.A.">
        <title>Genomic analysis of the uncultivated marine crenarchaeote Cenarchaeum symbiosum.</title>
        <authorList>
            <person name="Hallam S.J."/>
            <person name="Konstantinidis K.T."/>
            <person name="Putnam N."/>
            <person name="Schleper C."/>
            <person name="Watanabe Y."/>
            <person name="Sugahara J."/>
            <person name="Preston C."/>
            <person name="de la Torre J."/>
            <person name="Richardson P.M."/>
            <person name="DeLong E.F."/>
        </authorList>
    </citation>
    <scope>NUCLEOTIDE SEQUENCE [LARGE SCALE GENOMIC DNA]</scope>
    <source>
        <strain evidence="3">A</strain>
    </source>
</reference>
<dbReference type="SMART" id="SM00359">
    <property type="entry name" value="PUA"/>
    <property type="match status" value="1"/>
</dbReference>
<name>A0RU87_CENSY</name>
<dbReference type="InterPro" id="IPR036974">
    <property type="entry name" value="PUA_sf"/>
</dbReference>
<dbReference type="PROSITE" id="PS50890">
    <property type="entry name" value="PUA"/>
    <property type="match status" value="1"/>
</dbReference>
<dbReference type="Pfam" id="PF01472">
    <property type="entry name" value="PUA"/>
    <property type="match status" value="1"/>
</dbReference>
<dbReference type="Proteomes" id="UP000000758">
    <property type="component" value="Chromosome"/>
</dbReference>
<gene>
    <name evidence="2" type="ordered locus">CENSYa_0262</name>
</gene>
<evidence type="ECO:0000313" key="2">
    <source>
        <dbReference type="EMBL" id="ABK76904.1"/>
    </source>
</evidence>
<evidence type="ECO:0000313" key="3">
    <source>
        <dbReference type="Proteomes" id="UP000000758"/>
    </source>
</evidence>
<dbReference type="PANTHER" id="PTHR22798">
    <property type="entry name" value="MCT-1 PROTEIN"/>
    <property type="match status" value="1"/>
</dbReference>
<sequence length="157" mass="16775">MKSNFVSKSESNAILGEIGAAWGIAIPKTRNLRVHEVAGAQLIVGDGFKALKAGDDYLPFLSDTDTLEKFPSVTVDMGAVSFMCKGANVMRPGITGFAEFGLGDIVCVVEESQHKFIAVGRSLATSSEGEAMKKGEIVKNLHYISDKYWNAAKETGA</sequence>
<dbReference type="Gene3D" id="2.30.130.10">
    <property type="entry name" value="PUA domain"/>
    <property type="match status" value="1"/>
</dbReference>
<dbReference type="SUPFAM" id="SSF88697">
    <property type="entry name" value="PUA domain-like"/>
    <property type="match status" value="1"/>
</dbReference>
<dbReference type="AlphaFoldDB" id="A0RU87"/>
<dbReference type="Gene3D" id="3.10.450.120">
    <property type="entry name" value="Pre-PUA domain, domain 1"/>
    <property type="match status" value="1"/>
</dbReference>
<feature type="domain" description="PUA" evidence="1">
    <location>
        <begin position="71"/>
        <end position="145"/>
    </location>
</feature>
<proteinExistence type="predicted"/>
<dbReference type="EMBL" id="DP000238">
    <property type="protein sequence ID" value="ABK76904.1"/>
    <property type="molecule type" value="Genomic_DNA"/>
</dbReference>
<dbReference type="InterPro" id="IPR002478">
    <property type="entry name" value="PUA"/>
</dbReference>
<dbReference type="InterPro" id="IPR004521">
    <property type="entry name" value="Uncharacterised_CHP00451"/>
</dbReference>
<dbReference type="KEGG" id="csy:CENSYa_0262"/>
<dbReference type="CDD" id="cd21154">
    <property type="entry name" value="PUA_MJ1432-like"/>
    <property type="match status" value="1"/>
</dbReference>
<protein>
    <submittedName>
        <fullName evidence="2">RNA-binding protein</fullName>
    </submittedName>
</protein>
<dbReference type="InterPro" id="IPR016437">
    <property type="entry name" value="MCT-1/Tma20"/>
</dbReference>
<dbReference type="EnsemblBacteria" id="ABK76904">
    <property type="protein sequence ID" value="ABK76904"/>
    <property type="gene ID" value="CENSYa_0262"/>
</dbReference>
<dbReference type="STRING" id="414004.CENSYa_0262"/>
<dbReference type="HOGENOM" id="CLU_090468_1_1_2"/>
<dbReference type="InterPro" id="IPR015947">
    <property type="entry name" value="PUA-like_sf"/>
</dbReference>
<accession>A0RU87</accession>
<organism evidence="2 3">
    <name type="scientific">Cenarchaeum symbiosum (strain A)</name>
    <dbReference type="NCBI Taxonomy" id="414004"/>
    <lineage>
        <taxon>Archaea</taxon>
        <taxon>Nitrososphaerota</taxon>
        <taxon>Candidatus Cenarchaeales</taxon>
        <taxon>Candidatus Cenarchaeaceae</taxon>
        <taxon>Candidatus Cenarchaeum</taxon>
    </lineage>
</organism>
<dbReference type="PANTHER" id="PTHR22798:SF0">
    <property type="entry name" value="MALIGNANT T-CELL-AMPLIFIED SEQUENCE 1"/>
    <property type="match status" value="1"/>
</dbReference>
<dbReference type="NCBIfam" id="TIGR00451">
    <property type="entry name" value="unchar_dom_2"/>
    <property type="match status" value="1"/>
</dbReference>
<dbReference type="GO" id="GO:0001731">
    <property type="term" value="P:formation of translation preinitiation complex"/>
    <property type="evidence" value="ECO:0007669"/>
    <property type="project" value="TreeGrafter"/>
</dbReference>
<dbReference type="GO" id="GO:0003723">
    <property type="term" value="F:RNA binding"/>
    <property type="evidence" value="ECO:0007669"/>
    <property type="project" value="InterPro"/>
</dbReference>
<dbReference type="PATRIC" id="fig|414004.10.peg.229"/>
<keyword evidence="3" id="KW-1185">Reference proteome</keyword>